<keyword evidence="1" id="KW-0812">Transmembrane</keyword>
<keyword evidence="1" id="KW-0472">Membrane</keyword>
<dbReference type="RefSeq" id="WP_166508735.1">
    <property type="nucleotide sequence ID" value="NZ_CP043026.1"/>
</dbReference>
<name>A0A5B9Y7S6_9MOLU</name>
<keyword evidence="1" id="KW-1133">Transmembrane helix</keyword>
<accession>A0A5B9Y7S6</accession>
<organism evidence="2 3">
    <name type="scientific">Spiroplasma chinense</name>
    <dbReference type="NCBI Taxonomy" id="216932"/>
    <lineage>
        <taxon>Bacteria</taxon>
        <taxon>Bacillati</taxon>
        <taxon>Mycoplasmatota</taxon>
        <taxon>Mollicutes</taxon>
        <taxon>Entomoplasmatales</taxon>
        <taxon>Spiroplasmataceae</taxon>
        <taxon>Spiroplasma</taxon>
    </lineage>
</organism>
<dbReference type="Proteomes" id="UP000323144">
    <property type="component" value="Chromosome"/>
</dbReference>
<dbReference type="EMBL" id="CP043026">
    <property type="protein sequence ID" value="QEH62377.1"/>
    <property type="molecule type" value="Genomic_DNA"/>
</dbReference>
<feature type="transmembrane region" description="Helical" evidence="1">
    <location>
        <begin position="111"/>
        <end position="130"/>
    </location>
</feature>
<sequence>MASKFWKPQNNPTNWKDVDLDKKILNSDGFTVFLRGMISFFTTQIIVAIAILAMYFIVRSMDWWIFLAAYGFLFLFLTFLVTKGSIEYLELMQILVKRLDNGEKWNKSIKVTKFFCFLPLIRVLLIFNLYRKIKMDFAKQGYKLINNKLLQYEGERPKIQWFPDKGS</sequence>
<feature type="transmembrane region" description="Helical" evidence="1">
    <location>
        <begin position="32"/>
        <end position="56"/>
    </location>
</feature>
<proteinExistence type="predicted"/>
<evidence type="ECO:0000313" key="2">
    <source>
        <dbReference type="EMBL" id="QEH62377.1"/>
    </source>
</evidence>
<gene>
    <name evidence="2" type="ORF">SCHIN_v1c11840</name>
</gene>
<dbReference type="KEGG" id="schi:SCHIN_v1c11840"/>
<evidence type="ECO:0000313" key="3">
    <source>
        <dbReference type="Proteomes" id="UP000323144"/>
    </source>
</evidence>
<evidence type="ECO:0000256" key="1">
    <source>
        <dbReference type="SAM" id="Phobius"/>
    </source>
</evidence>
<reference evidence="2 3" key="1">
    <citation type="submission" date="2019-08" db="EMBL/GenBank/DDBJ databases">
        <title>Complete genome sequence of Spiroplasma chinense CCH (DSM 19755).</title>
        <authorList>
            <person name="Shen H.-Y."/>
            <person name="Lin Y.-C."/>
            <person name="Chou L."/>
            <person name="Kuo C.-H."/>
        </authorList>
    </citation>
    <scope>NUCLEOTIDE SEQUENCE [LARGE SCALE GENOMIC DNA]</scope>
    <source>
        <strain evidence="2 3">CCH</strain>
    </source>
</reference>
<feature type="transmembrane region" description="Helical" evidence="1">
    <location>
        <begin position="63"/>
        <end position="82"/>
    </location>
</feature>
<keyword evidence="3" id="KW-1185">Reference proteome</keyword>
<dbReference type="AlphaFoldDB" id="A0A5B9Y7S6"/>
<protein>
    <submittedName>
        <fullName evidence="2">Uncharacterized protein</fullName>
    </submittedName>
</protein>